<dbReference type="PANTHER" id="PTHR34959">
    <property type="entry name" value="PROTEIN LAZY 1"/>
    <property type="match status" value="1"/>
</dbReference>
<organism evidence="1 2">
    <name type="scientific">Rehmannia glutinosa</name>
    <name type="common">Chinese foxglove</name>
    <dbReference type="NCBI Taxonomy" id="99300"/>
    <lineage>
        <taxon>Eukaryota</taxon>
        <taxon>Viridiplantae</taxon>
        <taxon>Streptophyta</taxon>
        <taxon>Embryophyta</taxon>
        <taxon>Tracheophyta</taxon>
        <taxon>Spermatophyta</taxon>
        <taxon>Magnoliopsida</taxon>
        <taxon>eudicotyledons</taxon>
        <taxon>Gunneridae</taxon>
        <taxon>Pentapetalae</taxon>
        <taxon>asterids</taxon>
        <taxon>lamiids</taxon>
        <taxon>Lamiales</taxon>
        <taxon>Orobanchaceae</taxon>
        <taxon>Rehmannieae</taxon>
        <taxon>Rehmannia</taxon>
    </lineage>
</organism>
<keyword evidence="2" id="KW-1185">Reference proteome</keyword>
<evidence type="ECO:0000313" key="1">
    <source>
        <dbReference type="EMBL" id="KAK6135093.1"/>
    </source>
</evidence>
<name>A0ABR0VKG0_REHGL</name>
<dbReference type="InterPro" id="IPR038928">
    <property type="entry name" value="LAZY1"/>
</dbReference>
<proteinExistence type="predicted"/>
<dbReference type="EMBL" id="JABTTQ020001117">
    <property type="protein sequence ID" value="KAK6135093.1"/>
    <property type="molecule type" value="Genomic_DNA"/>
</dbReference>
<dbReference type="PANTHER" id="PTHR34959:SF3">
    <property type="entry name" value="PROTEIN LAZY 1"/>
    <property type="match status" value="1"/>
</dbReference>
<accession>A0ABR0VKG0</accession>
<comment type="caution">
    <text evidence="1">The sequence shown here is derived from an EMBL/GenBank/DDBJ whole genome shotgun (WGS) entry which is preliminary data.</text>
</comment>
<reference evidence="1 2" key="1">
    <citation type="journal article" date="2021" name="Comput. Struct. Biotechnol. J.">
        <title>De novo genome assembly of the potent medicinal plant Rehmannia glutinosa using nanopore technology.</title>
        <authorList>
            <person name="Ma L."/>
            <person name="Dong C."/>
            <person name="Song C."/>
            <person name="Wang X."/>
            <person name="Zheng X."/>
            <person name="Niu Y."/>
            <person name="Chen S."/>
            <person name="Feng W."/>
        </authorList>
    </citation>
    <scope>NUCLEOTIDE SEQUENCE [LARGE SCALE GENOMIC DNA]</scope>
    <source>
        <strain evidence="1">DH-2019</strain>
    </source>
</reference>
<evidence type="ECO:0000313" key="2">
    <source>
        <dbReference type="Proteomes" id="UP001318860"/>
    </source>
</evidence>
<gene>
    <name evidence="1" type="ORF">DH2020_031156</name>
</gene>
<protein>
    <submittedName>
        <fullName evidence="1">Uncharacterized protein</fullName>
    </submittedName>
</protein>
<dbReference type="Proteomes" id="UP001318860">
    <property type="component" value="Unassembled WGS sequence"/>
</dbReference>
<sequence>MSKILNRSEANYSEGFFQEESFEPFDFLAIGTFGVELLNTDPPTPTLTIPFEELTNQQTEITEKDLKLINYEHEKFIEAEENETASDTSGRSSQASIITLSNKPTEGADSEDHMYTVACPLQNYLFATSIELTETDKERNNTDHDDHIRKCEGAAQPRKRNVAHFMKKVVKKFHCSSSSSTASSKNDAAVSISIKKTFKALKMFHRKVHPEEITEKQFVKLKKGEKKGISHEDACQIGGDNEMVGQACSKKSEKNTRKVSPERGHWIKTDSDCKLNVKCTHQHQLKIT</sequence>